<sequence length="911" mass="104284">MKLYRDDTRSWLWWKTPKERFMAEMKVVIASLERGNLTTIEQLDRRAEEILEAIQRVINACVPTRLRYPAPKPQRYGAALRSAVQGREQPKASTNRQKEKKWGRYWTRRVEEAIYGKRRAKKLRWRHRVASQTQNGRGVYRMARLAKRMCQPKDKTRIPPLKSGGVTYTTEEEKGNCLRDTMWPETSDGDSAPPLPMPDFLANDEFSADQSLTEEEVDRLIKSLPTGKAAGYDGIANEALKMARVELVPILTEFFSACLALSHHPKSFKHAITAILPKDGKENYSDPKSWRPIALLPSLGKLLEKIVTNRLKKLAIDHNLLPASQYGAPGKSTSSAVHAILKRVYKAWSRRRKKQWKKAVTVMSLDISGAFNRVKRDILLKILVEKKVPTWLVKFVWSFLSDCTTVLKMPGSTTKSFFVNIGIPQGSPLSPILFLFFSAPILKQVAESKLASVSAYAYVDDTYLVVVSRNYRDNCTALEQIHERILEWSGPAGVTFSPPKYKIMHFKHPAEKGADSSKLPNIPGLQNIETCLKTKLNILGVIVDHRLTWDEHIKEIERKVAKQLRYLKRISNSVYGLSLKAARQIYVTKIRPTISYACQAWFIYTWSKTGGWRLSAENLQRLDKLQHTCLHAVSGSFRRCAKRVLEKELHIEPIHIFLYRTMMAQRAKLIKPKGHFPFVGDVDRPEPTLVAEAPPYERIDVEASVVCQRAWDRLSHGIEDDRLLPIAQWLDTKARNRAINRAAREQALEQCRAEWQKYLDERANRRLTRPQDYPFEKNKDPPAALVGGWGPGSLRYYRGLTRAQSSMLIQCRTEFIGLNAFLHKVNRAPTAACPCGYRSQTVFHLFVYCPILSPARALLRAQLQHTDFTRLMTEDGAVAADWAISFFTIPQFEWALPHSRFCQDPHQRDSS</sequence>
<dbReference type="InterPro" id="IPR043502">
    <property type="entry name" value="DNA/RNA_pol_sf"/>
</dbReference>
<evidence type="ECO:0000313" key="6">
    <source>
        <dbReference type="Proteomes" id="UP000554235"/>
    </source>
</evidence>
<dbReference type="EMBL" id="JAADYS010002004">
    <property type="protein sequence ID" value="KAF4460146.1"/>
    <property type="molecule type" value="Genomic_DNA"/>
</dbReference>
<reference evidence="5 6" key="1">
    <citation type="submission" date="2020-01" db="EMBL/GenBank/DDBJ databases">
        <title>Identification and distribution of gene clusters putatively required for synthesis of sphingolipid metabolism inhibitors in phylogenetically diverse species of the filamentous fungus Fusarium.</title>
        <authorList>
            <person name="Kim H.-S."/>
            <person name="Busman M."/>
            <person name="Brown D.W."/>
            <person name="Divon H."/>
            <person name="Uhlig S."/>
            <person name="Proctor R.H."/>
        </authorList>
    </citation>
    <scope>NUCLEOTIDE SEQUENCE [LARGE SCALE GENOMIC DNA]</scope>
    <source>
        <strain evidence="5 6">NRRL 20459</strain>
    </source>
</reference>
<dbReference type="Pfam" id="PF00078">
    <property type="entry name" value="RVT_1"/>
    <property type="match status" value="1"/>
</dbReference>
<accession>A0A8H4L0N5</accession>
<comment type="caution">
    <text evidence="5">The sequence shown here is derived from an EMBL/GenBank/DDBJ whole genome shotgun (WGS) entry which is preliminary data.</text>
</comment>
<dbReference type="CDD" id="cd01650">
    <property type="entry name" value="RT_nLTR_like"/>
    <property type="match status" value="1"/>
</dbReference>
<keyword evidence="6" id="KW-1185">Reference proteome</keyword>
<dbReference type="PROSITE" id="PS50878">
    <property type="entry name" value="RT_POL"/>
    <property type="match status" value="1"/>
</dbReference>
<evidence type="ECO:0000313" key="5">
    <source>
        <dbReference type="EMBL" id="KAF4460146.1"/>
    </source>
</evidence>
<dbReference type="PANTHER" id="PTHR33481">
    <property type="entry name" value="REVERSE TRANSCRIPTASE"/>
    <property type="match status" value="1"/>
</dbReference>
<feature type="region of interest" description="Disordered" evidence="3">
    <location>
        <begin position="154"/>
        <end position="173"/>
    </location>
</feature>
<proteinExistence type="predicted"/>
<gene>
    <name evidence="5" type="ORF">FALBO_13081</name>
</gene>
<dbReference type="GO" id="GO:0005739">
    <property type="term" value="C:mitochondrion"/>
    <property type="evidence" value="ECO:0007669"/>
    <property type="project" value="UniProtKB-SubCell"/>
</dbReference>
<dbReference type="SUPFAM" id="SSF56672">
    <property type="entry name" value="DNA/RNA polymerases"/>
    <property type="match status" value="1"/>
</dbReference>
<evidence type="ECO:0000256" key="1">
    <source>
        <dbReference type="ARBA" id="ARBA00004173"/>
    </source>
</evidence>
<comment type="subcellular location">
    <subcellularLocation>
        <location evidence="1">Mitochondrion</location>
    </subcellularLocation>
</comment>
<dbReference type="AlphaFoldDB" id="A0A8H4L0N5"/>
<dbReference type="InterPro" id="IPR000477">
    <property type="entry name" value="RT_dom"/>
</dbReference>
<protein>
    <submittedName>
        <fullName evidence="5">Zinc knuckle</fullName>
    </submittedName>
</protein>
<evidence type="ECO:0000259" key="4">
    <source>
        <dbReference type="PROSITE" id="PS50878"/>
    </source>
</evidence>
<feature type="region of interest" description="Disordered" evidence="3">
    <location>
        <begin position="81"/>
        <end position="100"/>
    </location>
</feature>
<feature type="domain" description="Reverse transcriptase" evidence="4">
    <location>
        <begin position="257"/>
        <end position="543"/>
    </location>
</feature>
<dbReference type="OrthoDB" id="3261222at2759"/>
<evidence type="ECO:0000256" key="2">
    <source>
        <dbReference type="ARBA" id="ARBA00023128"/>
    </source>
</evidence>
<dbReference type="Proteomes" id="UP000554235">
    <property type="component" value="Unassembled WGS sequence"/>
</dbReference>
<name>A0A8H4L0N5_9HYPO</name>
<organism evidence="5 6">
    <name type="scientific">Fusarium albosuccineum</name>
    <dbReference type="NCBI Taxonomy" id="1237068"/>
    <lineage>
        <taxon>Eukaryota</taxon>
        <taxon>Fungi</taxon>
        <taxon>Dikarya</taxon>
        <taxon>Ascomycota</taxon>
        <taxon>Pezizomycotina</taxon>
        <taxon>Sordariomycetes</taxon>
        <taxon>Hypocreomycetidae</taxon>
        <taxon>Hypocreales</taxon>
        <taxon>Nectriaceae</taxon>
        <taxon>Fusarium</taxon>
        <taxon>Fusarium decemcellulare species complex</taxon>
    </lineage>
</organism>
<dbReference type="PANTHER" id="PTHR33481:SF1">
    <property type="entry name" value="ENDONUCLEASE_EXONUCLEASE_PHOSPHATASE DOMAIN-CONTAINING PROTEIN-RELATED"/>
    <property type="match status" value="1"/>
</dbReference>
<keyword evidence="2" id="KW-0496">Mitochondrion</keyword>
<evidence type="ECO:0000256" key="3">
    <source>
        <dbReference type="SAM" id="MobiDB-lite"/>
    </source>
</evidence>